<evidence type="ECO:0000256" key="5">
    <source>
        <dbReference type="ARBA" id="ARBA00022723"/>
    </source>
</evidence>
<dbReference type="PANTHER" id="PTHR23180">
    <property type="entry name" value="CENTAURIN/ARF"/>
    <property type="match status" value="1"/>
</dbReference>
<evidence type="ECO:0000256" key="9">
    <source>
        <dbReference type="ARBA" id="ARBA00022833"/>
    </source>
</evidence>
<protein>
    <recommendedName>
        <fullName evidence="15">Arf-GAP with coiled-coil, ANK repeat and PH domain-containing protein</fullName>
        <shortName evidence="15">Cnt-b</shortName>
    </recommendedName>
    <alternativeName>
        <fullName evidence="15">Centaurin-beta</fullName>
    </alternativeName>
</protein>
<evidence type="ECO:0000256" key="1">
    <source>
        <dbReference type="ARBA" id="ARBA00004236"/>
    </source>
</evidence>
<dbReference type="InterPro" id="IPR045258">
    <property type="entry name" value="ACAP1/2/3-like"/>
</dbReference>
<dbReference type="PROSITE" id="PS50297">
    <property type="entry name" value="ANK_REP_REGION"/>
    <property type="match status" value="2"/>
</dbReference>
<comment type="domain">
    <text evidence="15">The BAR domain mediates homodimerization, it can neither bind membrane nor impart curvature, but instead requires the neighboring PH domain to achieve these functions.</text>
</comment>
<dbReference type="Proteomes" id="UP000472263">
    <property type="component" value="Chromosome 4"/>
</dbReference>
<dbReference type="Ensembl" id="ENSMMDT00005055552.1">
    <property type="protein sequence ID" value="ENSMMDP00005054504.1"/>
    <property type="gene ID" value="ENSMMDG00005023983.1"/>
</dbReference>
<dbReference type="GeneTree" id="ENSGT00940000156389"/>
<feature type="repeat" description="ANK" evidence="13">
    <location>
        <begin position="596"/>
        <end position="628"/>
    </location>
</feature>
<name>A0A668AWG6_9TELE</name>
<dbReference type="Pfam" id="PF00169">
    <property type="entry name" value="PH"/>
    <property type="match status" value="1"/>
</dbReference>
<keyword evidence="20" id="KW-1185">Reference proteome</keyword>
<dbReference type="GO" id="GO:0008270">
    <property type="term" value="F:zinc ion binding"/>
    <property type="evidence" value="ECO:0007669"/>
    <property type="project" value="UniProtKB-KW"/>
</dbReference>
<accession>A0A668AWG6</accession>
<evidence type="ECO:0000256" key="7">
    <source>
        <dbReference type="ARBA" id="ARBA00022753"/>
    </source>
</evidence>
<dbReference type="Pfam" id="PF16746">
    <property type="entry name" value="BAR_3"/>
    <property type="match status" value="1"/>
</dbReference>
<evidence type="ECO:0000259" key="17">
    <source>
        <dbReference type="PROSITE" id="PS50003"/>
    </source>
</evidence>
<keyword evidence="7 15" id="KW-0967">Endosome</keyword>
<dbReference type="Gene3D" id="1.25.40.20">
    <property type="entry name" value="Ankyrin repeat-containing domain"/>
    <property type="match status" value="1"/>
</dbReference>
<keyword evidence="12" id="KW-0472">Membrane</keyword>
<dbReference type="InterPro" id="IPR036770">
    <property type="entry name" value="Ankyrin_rpt-contain_sf"/>
</dbReference>
<dbReference type="InterPro" id="IPR037278">
    <property type="entry name" value="ARFGAP/RecO"/>
</dbReference>
<dbReference type="FunFam" id="1.20.1270.60:FF:000025">
    <property type="entry name" value="arf-GAP with coiled-coil, ANK repeat and PH domain-containing protein 2"/>
    <property type="match status" value="1"/>
</dbReference>
<dbReference type="PANTHER" id="PTHR23180:SF241">
    <property type="entry name" value="ARF-GAP WITH COILED-COIL, ANK REPEAT AND PH DOMAIN-CONTAINING PROTEIN 2"/>
    <property type="match status" value="1"/>
</dbReference>
<evidence type="ECO:0000256" key="12">
    <source>
        <dbReference type="ARBA" id="ARBA00023136"/>
    </source>
</evidence>
<dbReference type="SMART" id="SM00248">
    <property type="entry name" value="ANK"/>
    <property type="match status" value="3"/>
</dbReference>
<dbReference type="FunFam" id="1.25.40.20:FF:000020">
    <property type="entry name" value="Arf-GAP with coiled-coil, ANK repeat and PH domain-containing protein 2"/>
    <property type="match status" value="1"/>
</dbReference>
<dbReference type="AlphaFoldDB" id="A0A668AWG6"/>
<evidence type="ECO:0000313" key="19">
    <source>
        <dbReference type="Ensembl" id="ENSMMDP00005054504.1"/>
    </source>
</evidence>
<dbReference type="InterPro" id="IPR004148">
    <property type="entry name" value="BAR_dom"/>
</dbReference>
<keyword evidence="10 13" id="KW-0040">ANK repeat</keyword>
<feature type="domain" description="PH" evidence="17">
    <location>
        <begin position="227"/>
        <end position="322"/>
    </location>
</feature>
<dbReference type="Gene3D" id="1.10.220.150">
    <property type="entry name" value="Arf GTPase activating protein"/>
    <property type="match status" value="1"/>
</dbReference>
<feature type="region of interest" description="Disordered" evidence="16">
    <location>
        <begin position="493"/>
        <end position="524"/>
    </location>
</feature>
<evidence type="ECO:0000313" key="20">
    <source>
        <dbReference type="Proteomes" id="UP000472263"/>
    </source>
</evidence>
<feature type="compositionally biased region" description="Low complexity" evidence="16">
    <location>
        <begin position="339"/>
        <end position="348"/>
    </location>
</feature>
<dbReference type="SMART" id="SM00105">
    <property type="entry name" value="ArfGap"/>
    <property type="match status" value="1"/>
</dbReference>
<comment type="domain">
    <text evidence="15">PH domain binds phospholipids including phosphatidic acid, phosphatidylinositol 3-phosphate, phosphatidylinositol 3,5-bisphosphate (PIP2) and phosphatidylinositol 3,4,5-trisphosphate (PIP3). May mediate protein binding to PIP2 or PIP3 containing membranes.</text>
</comment>
<gene>
    <name evidence="19" type="primary">ACAP2</name>
    <name evidence="19" type="synonym">acap2</name>
</gene>
<evidence type="ECO:0000256" key="2">
    <source>
        <dbReference type="ARBA" id="ARBA00004481"/>
    </source>
</evidence>
<feature type="compositionally biased region" description="Basic and acidic residues" evidence="16">
    <location>
        <begin position="687"/>
        <end position="702"/>
    </location>
</feature>
<evidence type="ECO:0000256" key="8">
    <source>
        <dbReference type="ARBA" id="ARBA00022771"/>
    </source>
</evidence>
<evidence type="ECO:0000256" key="10">
    <source>
        <dbReference type="ARBA" id="ARBA00023043"/>
    </source>
</evidence>
<sequence length="702" mass="79842">MKITLVKLCIGMIDAGKAYNTANKQFVNGIRELAQQSTKDEVIESSLTKFAESLQEMINYHTYVTINLCPFSSSVRDLRRFKEAKKQFDKVSEEKEAALTKNAQAPRNKQHEVEEATNILTATRKCFRHIVLDYVLQINVLQSKRRSEILKSMLSFMYAHLTFFHQGYDLFSELQPLMKQLGGQLDQLVVDAAKEKRDMEQKHSTIQQKDFSNDDTKLEYNVDADNGIAMEGYLFKRASNAFKTWNRRWFSIQNNQLVYQKKFKDNPTVVVEDLRLCTVKHCEDIERRFCFEVVSPTKSCMMQADSEKLRQAWIRAVQNSIATAFREKGDDAELDRKSSTSTGSLDSGGEPKERSLKGESALQRVLAIPGNACCCDCGQPDPRWASINLGITLCIQCSGIHRSLGVHFSKVRSLTLDTWEPELLKLMCELGNGVINQIYEARREELGARKPQPGDPRHEIEGYIKAKYVDRRFVRRPSDEELRTKVVCLSKQEKRLSSSSEHLPPRPPPPTPKLRPVKFQRKEPKEYSPGLQLYWASYARSLPDMAEALAHGAEVNWVNTEDDKRTPLIMAVQGGSLVTCEFLLQNAANVNQQDAQGRGPLHHATILGHTGQVCLFLKRGANQNAADIEEKTPLSMAVEAANADIVTLLRLAKMNEEMREAEGPYSQSGDETYQDIFQDFTQMASNDPDKLNRYQHYDPQRP</sequence>
<keyword evidence="6 15" id="KW-0677">Repeat</keyword>
<dbReference type="Pfam" id="PF12796">
    <property type="entry name" value="Ank_2"/>
    <property type="match status" value="1"/>
</dbReference>
<dbReference type="Pfam" id="PF01412">
    <property type="entry name" value="ArfGap"/>
    <property type="match status" value="1"/>
</dbReference>
<feature type="region of interest" description="Disordered" evidence="16">
    <location>
        <begin position="332"/>
        <end position="356"/>
    </location>
</feature>
<dbReference type="PRINTS" id="PR00405">
    <property type="entry name" value="REVINTRACTNG"/>
</dbReference>
<keyword evidence="4" id="KW-1003">Cell membrane</keyword>
<comment type="activity regulation">
    <text evidence="15">GAP activity stimulated by phosphatidylinositol 4,5-bisphosphate (PIP2) and phosphatidic acid.</text>
</comment>
<dbReference type="GO" id="GO:0005096">
    <property type="term" value="F:GTPase activator activity"/>
    <property type="evidence" value="ECO:0007669"/>
    <property type="project" value="UniProtKB-KW"/>
</dbReference>
<dbReference type="InterPro" id="IPR038508">
    <property type="entry name" value="ArfGAP_dom_sf"/>
</dbReference>
<comment type="function">
    <text evidence="15">GTPase-activating protein for the ADP ribosylation factor family.</text>
</comment>
<dbReference type="PROSITE" id="PS50003">
    <property type="entry name" value="PH_DOMAIN"/>
    <property type="match status" value="1"/>
</dbReference>
<keyword evidence="8 14" id="KW-0863">Zinc-finger</keyword>
<evidence type="ECO:0000256" key="3">
    <source>
        <dbReference type="ARBA" id="ARBA00022468"/>
    </source>
</evidence>
<feature type="region of interest" description="Disordered" evidence="16">
    <location>
        <begin position="682"/>
        <end position="702"/>
    </location>
</feature>
<dbReference type="SUPFAM" id="SSF48403">
    <property type="entry name" value="Ankyrin repeat"/>
    <property type="match status" value="1"/>
</dbReference>
<reference evidence="19" key="2">
    <citation type="submission" date="2025-08" db="UniProtKB">
        <authorList>
            <consortium name="Ensembl"/>
        </authorList>
    </citation>
    <scope>IDENTIFICATION</scope>
</reference>
<keyword evidence="9 15" id="KW-0862">Zinc</keyword>
<feature type="domain" description="Arf-GAP" evidence="18">
    <location>
        <begin position="359"/>
        <end position="481"/>
    </location>
</feature>
<dbReference type="SUPFAM" id="SSF103657">
    <property type="entry name" value="BAR/IMD domain-like"/>
    <property type="match status" value="1"/>
</dbReference>
<dbReference type="PROSITE" id="PS50115">
    <property type="entry name" value="ARFGAP"/>
    <property type="match status" value="1"/>
</dbReference>
<keyword evidence="11" id="KW-0175">Coiled coil</keyword>
<evidence type="ECO:0000256" key="6">
    <source>
        <dbReference type="ARBA" id="ARBA00022737"/>
    </source>
</evidence>
<dbReference type="GO" id="GO:0005886">
    <property type="term" value="C:plasma membrane"/>
    <property type="evidence" value="ECO:0007669"/>
    <property type="project" value="UniProtKB-SubCell"/>
</dbReference>
<evidence type="ECO:0000259" key="18">
    <source>
        <dbReference type="PROSITE" id="PS50115"/>
    </source>
</evidence>
<proteinExistence type="predicted"/>
<dbReference type="Gene3D" id="1.20.1270.60">
    <property type="entry name" value="Arfaptin homology (AH) domain/BAR domain"/>
    <property type="match status" value="1"/>
</dbReference>
<dbReference type="SMART" id="SM00233">
    <property type="entry name" value="PH"/>
    <property type="match status" value="1"/>
</dbReference>
<evidence type="ECO:0000256" key="16">
    <source>
        <dbReference type="SAM" id="MobiDB-lite"/>
    </source>
</evidence>
<dbReference type="InterPro" id="IPR002110">
    <property type="entry name" value="Ankyrin_rpt"/>
</dbReference>
<evidence type="ECO:0000256" key="4">
    <source>
        <dbReference type="ARBA" id="ARBA00022475"/>
    </source>
</evidence>
<feature type="repeat" description="ANK" evidence="13">
    <location>
        <begin position="563"/>
        <end position="595"/>
    </location>
</feature>
<evidence type="ECO:0000256" key="11">
    <source>
        <dbReference type="ARBA" id="ARBA00023054"/>
    </source>
</evidence>
<keyword evidence="3 15" id="KW-0343">GTPase activation</keyword>
<dbReference type="CDD" id="cd13250">
    <property type="entry name" value="PH_ACAP"/>
    <property type="match status" value="1"/>
</dbReference>
<dbReference type="GO" id="GO:0010008">
    <property type="term" value="C:endosome membrane"/>
    <property type="evidence" value="ECO:0007669"/>
    <property type="project" value="UniProtKB-SubCell"/>
</dbReference>
<evidence type="ECO:0000256" key="14">
    <source>
        <dbReference type="PROSITE-ProRule" id="PRU00288"/>
    </source>
</evidence>
<organism evidence="19 20">
    <name type="scientific">Myripristis murdjan</name>
    <name type="common">pinecone soldierfish</name>
    <dbReference type="NCBI Taxonomy" id="586833"/>
    <lineage>
        <taxon>Eukaryota</taxon>
        <taxon>Metazoa</taxon>
        <taxon>Chordata</taxon>
        <taxon>Craniata</taxon>
        <taxon>Vertebrata</taxon>
        <taxon>Euteleostomi</taxon>
        <taxon>Actinopterygii</taxon>
        <taxon>Neopterygii</taxon>
        <taxon>Teleostei</taxon>
        <taxon>Neoteleostei</taxon>
        <taxon>Acanthomorphata</taxon>
        <taxon>Holocentriformes</taxon>
        <taxon>Holocentridae</taxon>
        <taxon>Myripristis</taxon>
    </lineage>
</organism>
<dbReference type="SUPFAM" id="SSF57863">
    <property type="entry name" value="ArfGap/RecO-like zinc finger"/>
    <property type="match status" value="1"/>
</dbReference>
<dbReference type="SUPFAM" id="SSF50729">
    <property type="entry name" value="PH domain-like"/>
    <property type="match status" value="1"/>
</dbReference>
<dbReference type="PROSITE" id="PS50088">
    <property type="entry name" value="ANK_REPEAT"/>
    <property type="match status" value="2"/>
</dbReference>
<dbReference type="FunFam" id="2.30.29.30:FF:000026">
    <property type="entry name" value="Arf-GAP with coiled-coil, ANK repeat and PH domain-containing protein 2"/>
    <property type="match status" value="1"/>
</dbReference>
<dbReference type="InterPro" id="IPR011993">
    <property type="entry name" value="PH-like_dom_sf"/>
</dbReference>
<dbReference type="InterPro" id="IPR027267">
    <property type="entry name" value="AH/BAR_dom_sf"/>
</dbReference>
<dbReference type="FunFam" id="1.10.220.150:FF:000007">
    <property type="entry name" value="Arf-GAP with coiled-coil, ANK repeat and PH domain-containing protein 2"/>
    <property type="match status" value="1"/>
</dbReference>
<comment type="subcellular location">
    <subcellularLocation>
        <location evidence="1">Cell membrane</location>
    </subcellularLocation>
    <subcellularLocation>
        <location evidence="2 15">Endosome membrane</location>
        <topology evidence="2 15">Peripheral membrane protein</topology>
    </subcellularLocation>
</comment>
<dbReference type="InterPro" id="IPR001164">
    <property type="entry name" value="ArfGAP_dom"/>
</dbReference>
<evidence type="ECO:0000256" key="15">
    <source>
        <dbReference type="RuleBase" id="RU369028"/>
    </source>
</evidence>
<reference evidence="19" key="1">
    <citation type="submission" date="2019-06" db="EMBL/GenBank/DDBJ databases">
        <authorList>
            <consortium name="Wellcome Sanger Institute Data Sharing"/>
        </authorList>
    </citation>
    <scope>NUCLEOTIDE SEQUENCE [LARGE SCALE GENOMIC DNA]</scope>
</reference>
<keyword evidence="5 15" id="KW-0479">Metal-binding</keyword>
<dbReference type="Gene3D" id="2.30.29.30">
    <property type="entry name" value="Pleckstrin-homology domain (PH domain)/Phosphotyrosine-binding domain (PTB)"/>
    <property type="match status" value="1"/>
</dbReference>
<dbReference type="InterPro" id="IPR001849">
    <property type="entry name" value="PH_domain"/>
</dbReference>
<reference evidence="19" key="3">
    <citation type="submission" date="2025-09" db="UniProtKB">
        <authorList>
            <consortium name="Ensembl"/>
        </authorList>
    </citation>
    <scope>IDENTIFICATION</scope>
</reference>
<evidence type="ECO:0000256" key="13">
    <source>
        <dbReference type="PROSITE-ProRule" id="PRU00023"/>
    </source>
</evidence>